<dbReference type="InterPro" id="IPR021239">
    <property type="entry name" value="DUF2625"/>
</dbReference>
<sequence length="72" mass="7843">MLAGAVTQFYAALRWPGWATEVASVALDQGTSAWPPPWTREGKDLSAMSRKAIPLAELVSAQQDLARQLGFR</sequence>
<evidence type="ECO:0000313" key="2">
    <source>
        <dbReference type="Proteomes" id="UP000294114"/>
    </source>
</evidence>
<accession>A0A4Q8BHB6</accession>
<evidence type="ECO:0000313" key="1">
    <source>
        <dbReference type="EMBL" id="RZU77422.1"/>
    </source>
</evidence>
<proteinExistence type="predicted"/>
<organism evidence="1 2">
    <name type="scientific">Micromonospora kangleipakensis</name>
    <dbReference type="NCBI Taxonomy" id="1077942"/>
    <lineage>
        <taxon>Bacteria</taxon>
        <taxon>Bacillati</taxon>
        <taxon>Actinomycetota</taxon>
        <taxon>Actinomycetes</taxon>
        <taxon>Micromonosporales</taxon>
        <taxon>Micromonosporaceae</taxon>
        <taxon>Micromonospora</taxon>
    </lineage>
</organism>
<reference evidence="1 2" key="1">
    <citation type="submission" date="2019-02" db="EMBL/GenBank/DDBJ databases">
        <title>Sequencing the genomes of 1000 actinobacteria strains.</title>
        <authorList>
            <person name="Klenk H.-P."/>
        </authorList>
    </citation>
    <scope>NUCLEOTIDE SEQUENCE [LARGE SCALE GENOMIC DNA]</scope>
    <source>
        <strain evidence="1 2">DSM 45612</strain>
    </source>
</reference>
<comment type="caution">
    <text evidence="1">The sequence shown here is derived from an EMBL/GenBank/DDBJ whole genome shotgun (WGS) entry which is preliminary data.</text>
</comment>
<keyword evidence="2" id="KW-1185">Reference proteome</keyword>
<name>A0A4Q8BHB6_9ACTN</name>
<dbReference type="Pfam" id="PF10946">
    <property type="entry name" value="DUF2625"/>
    <property type="match status" value="1"/>
</dbReference>
<gene>
    <name evidence="1" type="ORF">EV384_6142</name>
</gene>
<dbReference type="AlphaFoldDB" id="A0A4Q8BHB6"/>
<dbReference type="Proteomes" id="UP000294114">
    <property type="component" value="Unassembled WGS sequence"/>
</dbReference>
<protein>
    <submittedName>
        <fullName evidence="1">Uncharacterized protein DUF2625</fullName>
    </submittedName>
</protein>
<dbReference type="EMBL" id="SHLD01000001">
    <property type="protein sequence ID" value="RZU77422.1"/>
    <property type="molecule type" value="Genomic_DNA"/>
</dbReference>